<dbReference type="AlphaFoldDB" id="A0A650M5A5"/>
<dbReference type="GeneID" id="68877610"/>
<dbReference type="EMBL" id="CAKJVE010000004">
    <property type="protein sequence ID" value="CAG9707601.1"/>
    <property type="molecule type" value="Genomic_DNA"/>
</dbReference>
<accession>A0A650M5A5</accession>
<protein>
    <submittedName>
        <fullName evidence="3">Uncharacterized protein</fullName>
    </submittedName>
</protein>
<dbReference type="Proteomes" id="UP000789738">
    <property type="component" value="Unassembled WGS sequence"/>
</dbReference>
<evidence type="ECO:0000313" key="3">
    <source>
        <dbReference type="EMBL" id="VCT84633.1"/>
    </source>
</evidence>
<reference evidence="1" key="2">
    <citation type="submission" date="2021-10" db="EMBL/GenBank/DDBJ databases">
        <authorList>
            <person name="Mesa V."/>
        </authorList>
    </citation>
    <scope>NUCLEOTIDE SEQUENCE</scope>
    <source>
        <strain evidence="1">CC3_PB</strain>
    </source>
</reference>
<dbReference type="Proteomes" id="UP001189143">
    <property type="component" value="Unassembled WGS sequence"/>
</dbReference>
<name>A0A650M5A5_9CLOT</name>
<organism evidence="3 4">
    <name type="scientific">Clostridium neonatale</name>
    <dbReference type="NCBI Taxonomy" id="137838"/>
    <lineage>
        <taxon>Bacteria</taxon>
        <taxon>Bacillati</taxon>
        <taxon>Bacillota</taxon>
        <taxon>Clostridia</taxon>
        <taxon>Eubacteriales</taxon>
        <taxon>Clostridiaceae</taxon>
        <taxon>Clostridium</taxon>
    </lineage>
</organism>
<sequence>MEKLYEIKNKLYIAIHSFICTVMNTSDYAMWQQDECGNWIYMSEERDAITG</sequence>
<dbReference type="EMBL" id="CAMTCP010000233">
    <property type="protein sequence ID" value="CAI3610207.1"/>
    <property type="molecule type" value="Genomic_DNA"/>
</dbReference>
<proteinExistence type="predicted"/>
<gene>
    <name evidence="2" type="ORF">CNEO2_360045</name>
    <name evidence="1" type="ORF">CNEO_43108</name>
    <name evidence="3" type="ORF">CNEONATNEC25_02233</name>
</gene>
<reference evidence="3 4" key="1">
    <citation type="submission" date="2018-06" db="EMBL/GenBank/DDBJ databases">
        <authorList>
            <consortium name="IHU Genomes"/>
        </authorList>
    </citation>
    <scope>NUCLEOTIDE SEQUENCE [LARGE SCALE GENOMIC DNA]</scope>
    <source>
        <strain evidence="3 4">NEC25</strain>
    </source>
</reference>
<reference evidence="2" key="3">
    <citation type="submission" date="2022-10" db="EMBL/GenBank/DDBJ databases">
        <authorList>
            <person name="Aires J."/>
            <person name="Mesa V."/>
        </authorList>
    </citation>
    <scope>NUCLEOTIDE SEQUENCE</scope>
    <source>
        <strain evidence="2">Clostridium neonatale JD116</strain>
    </source>
</reference>
<dbReference type="EMBL" id="UWJD01000001">
    <property type="protein sequence ID" value="VCT84633.1"/>
    <property type="molecule type" value="Genomic_DNA"/>
</dbReference>
<evidence type="ECO:0000313" key="4">
    <source>
        <dbReference type="Proteomes" id="UP000431451"/>
    </source>
</evidence>
<dbReference type="RefSeq" id="WP_157065776.1">
    <property type="nucleotide sequence ID" value="NZ_CAKJVD010000020.1"/>
</dbReference>
<evidence type="ECO:0000313" key="2">
    <source>
        <dbReference type="EMBL" id="CAI3610207.1"/>
    </source>
</evidence>
<evidence type="ECO:0000313" key="1">
    <source>
        <dbReference type="EMBL" id="CAG9707601.1"/>
    </source>
</evidence>
<dbReference type="Proteomes" id="UP000431451">
    <property type="component" value="Unassembled WGS sequence"/>
</dbReference>